<gene>
    <name evidence="4" type="ORF">DNG_09401</name>
</gene>
<dbReference type="InterPro" id="IPR051477">
    <property type="entry name" value="Expansin_CellWall"/>
</dbReference>
<organism evidence="4 5">
    <name type="scientific">Cephalotrichum gorgonifer</name>
    <dbReference type="NCBI Taxonomy" id="2041049"/>
    <lineage>
        <taxon>Eukaryota</taxon>
        <taxon>Fungi</taxon>
        <taxon>Dikarya</taxon>
        <taxon>Ascomycota</taxon>
        <taxon>Pezizomycotina</taxon>
        <taxon>Sordariomycetes</taxon>
        <taxon>Hypocreomycetidae</taxon>
        <taxon>Microascales</taxon>
        <taxon>Microascaceae</taxon>
        <taxon>Cephalotrichum</taxon>
    </lineage>
</organism>
<dbReference type="PANTHER" id="PTHR31836:SF28">
    <property type="entry name" value="SRCR DOMAIN-CONTAINING PROTEIN-RELATED"/>
    <property type="match status" value="1"/>
</dbReference>
<dbReference type="Proteomes" id="UP001187682">
    <property type="component" value="Unassembled WGS sequence"/>
</dbReference>
<dbReference type="Gene3D" id="2.40.40.10">
    <property type="entry name" value="RlpA-like domain"/>
    <property type="match status" value="1"/>
</dbReference>
<feature type="region of interest" description="Disordered" evidence="2">
    <location>
        <begin position="18"/>
        <end position="43"/>
    </location>
</feature>
<evidence type="ECO:0000256" key="1">
    <source>
        <dbReference type="ARBA" id="ARBA00022729"/>
    </source>
</evidence>
<keyword evidence="5" id="KW-1185">Reference proteome</keyword>
<dbReference type="PANTHER" id="PTHR31836">
    <property type="match status" value="1"/>
</dbReference>
<keyword evidence="1 3" id="KW-0732">Signal</keyword>
<comment type="caution">
    <text evidence="4">The sequence shown here is derived from an EMBL/GenBank/DDBJ whole genome shotgun (WGS) entry which is preliminary data.</text>
</comment>
<proteinExistence type="predicted"/>
<dbReference type="EMBL" id="ONZQ02000016">
    <property type="protein sequence ID" value="SPO06707.1"/>
    <property type="molecule type" value="Genomic_DNA"/>
</dbReference>
<evidence type="ECO:0000313" key="5">
    <source>
        <dbReference type="Proteomes" id="UP001187682"/>
    </source>
</evidence>
<feature type="chain" id="PRO_5042183790" evidence="3">
    <location>
        <begin position="17"/>
        <end position="258"/>
    </location>
</feature>
<evidence type="ECO:0000256" key="3">
    <source>
        <dbReference type="SAM" id="SignalP"/>
    </source>
</evidence>
<dbReference type="SUPFAM" id="SSF50685">
    <property type="entry name" value="Barwin-like endoglucanases"/>
    <property type="match status" value="1"/>
</dbReference>
<evidence type="ECO:0000313" key="4">
    <source>
        <dbReference type="EMBL" id="SPO06707.1"/>
    </source>
</evidence>
<sequence>MKFALALPVLAAVALAQPHDHRRRAHSKHAARNDHLHQGRSEKVPKCVIETAWVTETKYVDETTTITYGSEPTEAATTAAAADPEPTDAEFYERPTSTPPASPPAVETPAPAPVVEEPKTSAKPSSAPAPAPVAPQPSAVDKPAEDSSSDSSGSYTYSGSMSYYDLGLGACGEDDSGKDYSDFIVAIAADTMGAQSNGNPMCGKKVNIKAGSKTATATVRDKCPGCSGGAIDASKALFQELFGSLDQGRGNVEWSFSD</sequence>
<feature type="compositionally biased region" description="Low complexity" evidence="2">
    <location>
        <begin position="71"/>
        <end position="84"/>
    </location>
</feature>
<accession>A0AAE8T029</accession>
<dbReference type="CDD" id="cd22191">
    <property type="entry name" value="DPBB_RlpA_EXP_N-like"/>
    <property type="match status" value="1"/>
</dbReference>
<feature type="compositionally biased region" description="Basic and acidic residues" evidence="2">
    <location>
        <begin position="31"/>
        <end position="43"/>
    </location>
</feature>
<feature type="compositionally biased region" description="Basic residues" evidence="2">
    <location>
        <begin position="20"/>
        <end position="30"/>
    </location>
</feature>
<dbReference type="InterPro" id="IPR036908">
    <property type="entry name" value="RlpA-like_sf"/>
</dbReference>
<feature type="compositionally biased region" description="Low complexity" evidence="2">
    <location>
        <begin position="104"/>
        <end position="126"/>
    </location>
</feature>
<protein>
    <submittedName>
        <fullName evidence="4">Related to rasp f 7 allergen</fullName>
    </submittedName>
</protein>
<name>A0AAE8T029_9PEZI</name>
<reference evidence="4" key="1">
    <citation type="submission" date="2018-03" db="EMBL/GenBank/DDBJ databases">
        <authorList>
            <person name="Guldener U."/>
        </authorList>
    </citation>
    <scope>NUCLEOTIDE SEQUENCE</scope>
</reference>
<feature type="region of interest" description="Disordered" evidence="2">
    <location>
        <begin position="65"/>
        <end position="154"/>
    </location>
</feature>
<evidence type="ECO:0000256" key="2">
    <source>
        <dbReference type="SAM" id="MobiDB-lite"/>
    </source>
</evidence>
<dbReference type="AlphaFoldDB" id="A0AAE8T029"/>
<feature type="signal peptide" evidence="3">
    <location>
        <begin position="1"/>
        <end position="16"/>
    </location>
</feature>